<protein>
    <submittedName>
        <fullName evidence="3">Uncharacterized protein</fullName>
    </submittedName>
</protein>
<accession>A0A5C4W9E2</accession>
<reference evidence="3 4" key="1">
    <citation type="submission" date="2019-10" db="EMBL/GenBank/DDBJ databases">
        <title>Nonomuraea sp. nov., isolated from Phyllanthus amarus.</title>
        <authorList>
            <person name="Klykleung N."/>
            <person name="Tanasupawat S."/>
        </authorList>
    </citation>
    <scope>NUCLEOTIDE SEQUENCE [LARGE SCALE GENOMIC DNA]</scope>
    <source>
        <strain evidence="3 4">PA1-10</strain>
    </source>
</reference>
<keyword evidence="2" id="KW-0067">ATP-binding</keyword>
<dbReference type="InterPro" id="IPR027417">
    <property type="entry name" value="P-loop_NTPase"/>
</dbReference>
<keyword evidence="4" id="KW-1185">Reference proteome</keyword>
<dbReference type="Gene3D" id="3.40.50.300">
    <property type="entry name" value="P-loop containing nucleotide triphosphate hydrolases"/>
    <property type="match status" value="1"/>
</dbReference>
<dbReference type="GO" id="GO:0005524">
    <property type="term" value="F:ATP binding"/>
    <property type="evidence" value="ECO:0007669"/>
    <property type="project" value="UniProtKB-KW"/>
</dbReference>
<dbReference type="PANTHER" id="PTHR16305">
    <property type="entry name" value="TESTICULAR SOLUBLE ADENYLYL CYCLASE"/>
    <property type="match status" value="1"/>
</dbReference>
<dbReference type="GO" id="GO:0005737">
    <property type="term" value="C:cytoplasm"/>
    <property type="evidence" value="ECO:0007669"/>
    <property type="project" value="TreeGrafter"/>
</dbReference>
<evidence type="ECO:0000256" key="2">
    <source>
        <dbReference type="ARBA" id="ARBA00022840"/>
    </source>
</evidence>
<name>A0A5C4W9E2_9ACTN</name>
<dbReference type="RefSeq" id="WP_139633017.1">
    <property type="nucleotide sequence ID" value="NZ_VDLX02000009.1"/>
</dbReference>
<dbReference type="AlphaFoldDB" id="A0A5C4W9E2"/>
<evidence type="ECO:0000313" key="4">
    <source>
        <dbReference type="Proteomes" id="UP000312512"/>
    </source>
</evidence>
<sequence length="442" mass="46528">MKWHFIGRGEQLTMIRTALGDASAGPIVVTGEPGVGRSRLAEHVLESPEAARYEIVRLRAGDDAAEVAARVEAIAGDRPVLLFMDDAQAGDDGSLLALRAAARRHAHVRVLVTTLSGPAARRPDPVDCLRFEPGARTVELAPLTAEEVAALLAAVAGGHVRQATADALRAASGGNPRLLHDFLVGRRLTERLTRGAAGWEFQCATEWLPPVDPAAATPHLVDAVWEAWAAPAFDRAFELCKAAAWCGEGHTVSVPLAHLLLLRGRGRDSMSFLDSLPGEIVDGTPHLALARAVNLACGQGRPEEAADFLLRLALAAEGGRRPLLLAYRAWIMALSGRPAGDVGEIPRTDRETALFVHAAKAMAGLRTRPDEAVFHLRRALALTAGGMGAGPPWLPAHLTAYLIDALLLAGRAGEATLLASGFHGGEPASGWDVAAAMSMVAA</sequence>
<dbReference type="GO" id="GO:0004016">
    <property type="term" value="F:adenylate cyclase activity"/>
    <property type="evidence" value="ECO:0007669"/>
    <property type="project" value="TreeGrafter"/>
</dbReference>
<gene>
    <name evidence="3" type="ORF">FH608_024945</name>
</gene>
<dbReference type="OrthoDB" id="3530591at2"/>
<comment type="caution">
    <text evidence="3">The sequence shown here is derived from an EMBL/GenBank/DDBJ whole genome shotgun (WGS) entry which is preliminary data.</text>
</comment>
<organism evidence="3 4">
    <name type="scientific">Nonomuraea phyllanthi</name>
    <dbReference type="NCBI Taxonomy" id="2219224"/>
    <lineage>
        <taxon>Bacteria</taxon>
        <taxon>Bacillati</taxon>
        <taxon>Actinomycetota</taxon>
        <taxon>Actinomycetes</taxon>
        <taxon>Streptosporangiales</taxon>
        <taxon>Streptosporangiaceae</taxon>
        <taxon>Nonomuraea</taxon>
    </lineage>
</organism>
<dbReference type="EMBL" id="VDLX02000009">
    <property type="protein sequence ID" value="KAB8192727.1"/>
    <property type="molecule type" value="Genomic_DNA"/>
</dbReference>
<evidence type="ECO:0000256" key="1">
    <source>
        <dbReference type="ARBA" id="ARBA00022741"/>
    </source>
</evidence>
<dbReference type="SUPFAM" id="SSF52540">
    <property type="entry name" value="P-loop containing nucleoside triphosphate hydrolases"/>
    <property type="match status" value="1"/>
</dbReference>
<dbReference type="Proteomes" id="UP000312512">
    <property type="component" value="Unassembled WGS sequence"/>
</dbReference>
<keyword evidence="1" id="KW-0547">Nucleotide-binding</keyword>
<proteinExistence type="predicted"/>
<dbReference type="PANTHER" id="PTHR16305:SF35">
    <property type="entry name" value="TRANSCRIPTIONAL ACTIVATOR DOMAIN"/>
    <property type="match status" value="1"/>
</dbReference>
<evidence type="ECO:0000313" key="3">
    <source>
        <dbReference type="EMBL" id="KAB8192727.1"/>
    </source>
</evidence>